<dbReference type="PANTHER" id="PTHR43383">
    <property type="entry name" value="NODULIN 6"/>
    <property type="match status" value="1"/>
</dbReference>
<protein>
    <submittedName>
        <fullName evidence="1">Uncharacterized protein</fullName>
    </submittedName>
</protein>
<evidence type="ECO:0000313" key="1">
    <source>
        <dbReference type="EMBL" id="EAY78776.1"/>
    </source>
</evidence>
<dbReference type="HOGENOM" id="CLU_2417150_0_0_1"/>
<gene>
    <name evidence="1" type="ORF">OsI_33878</name>
</gene>
<dbReference type="Proteomes" id="UP000007015">
    <property type="component" value="Chromosome 10"/>
</dbReference>
<dbReference type="STRING" id="39946.A2Z842"/>
<keyword evidence="2" id="KW-1185">Reference proteome</keyword>
<dbReference type="OMA" id="LDIKCHE"/>
<dbReference type="PANTHER" id="PTHR43383:SF2">
    <property type="entry name" value="AMIDOHYDROLASE 2 FAMILY PROTEIN"/>
    <property type="match status" value="1"/>
</dbReference>
<name>A2Z842_ORYSI</name>
<dbReference type="EMBL" id="CM000135">
    <property type="protein sequence ID" value="EAY78776.1"/>
    <property type="molecule type" value="Genomic_DNA"/>
</dbReference>
<dbReference type="Gene3D" id="3.20.20.140">
    <property type="entry name" value="Metal-dependent hydrolases"/>
    <property type="match status" value="1"/>
</dbReference>
<organism evidence="1 2">
    <name type="scientific">Oryza sativa subsp. indica</name>
    <name type="common">Rice</name>
    <dbReference type="NCBI Taxonomy" id="39946"/>
    <lineage>
        <taxon>Eukaryota</taxon>
        <taxon>Viridiplantae</taxon>
        <taxon>Streptophyta</taxon>
        <taxon>Embryophyta</taxon>
        <taxon>Tracheophyta</taxon>
        <taxon>Spermatophyta</taxon>
        <taxon>Magnoliopsida</taxon>
        <taxon>Liliopsida</taxon>
        <taxon>Poales</taxon>
        <taxon>Poaceae</taxon>
        <taxon>BOP clade</taxon>
        <taxon>Oryzoideae</taxon>
        <taxon>Oryzeae</taxon>
        <taxon>Oryzinae</taxon>
        <taxon>Oryza</taxon>
        <taxon>Oryza sativa</taxon>
    </lineage>
</organism>
<sequence>MQRSLRDIAALYNCEASLEKVEEFRRAEGLSSISSKCFKAANLSAILIDDGIDFDKMLELEAHKAFAPTVGRILRIEKLAETIINDRIKLDT</sequence>
<reference evidence="1 2" key="1">
    <citation type="journal article" date="2005" name="PLoS Biol.">
        <title>The genomes of Oryza sativa: a history of duplications.</title>
        <authorList>
            <person name="Yu J."/>
            <person name="Wang J."/>
            <person name="Lin W."/>
            <person name="Li S."/>
            <person name="Li H."/>
            <person name="Zhou J."/>
            <person name="Ni P."/>
            <person name="Dong W."/>
            <person name="Hu S."/>
            <person name="Zeng C."/>
            <person name="Zhang J."/>
            <person name="Zhang Y."/>
            <person name="Li R."/>
            <person name="Xu Z."/>
            <person name="Li S."/>
            <person name="Li X."/>
            <person name="Zheng H."/>
            <person name="Cong L."/>
            <person name="Lin L."/>
            <person name="Yin J."/>
            <person name="Geng J."/>
            <person name="Li G."/>
            <person name="Shi J."/>
            <person name="Liu J."/>
            <person name="Lv H."/>
            <person name="Li J."/>
            <person name="Wang J."/>
            <person name="Deng Y."/>
            <person name="Ran L."/>
            <person name="Shi X."/>
            <person name="Wang X."/>
            <person name="Wu Q."/>
            <person name="Li C."/>
            <person name="Ren X."/>
            <person name="Wang J."/>
            <person name="Wang X."/>
            <person name="Li D."/>
            <person name="Liu D."/>
            <person name="Zhang X."/>
            <person name="Ji Z."/>
            <person name="Zhao W."/>
            <person name="Sun Y."/>
            <person name="Zhang Z."/>
            <person name="Bao J."/>
            <person name="Han Y."/>
            <person name="Dong L."/>
            <person name="Ji J."/>
            <person name="Chen P."/>
            <person name="Wu S."/>
            <person name="Liu J."/>
            <person name="Xiao Y."/>
            <person name="Bu D."/>
            <person name="Tan J."/>
            <person name="Yang L."/>
            <person name="Ye C."/>
            <person name="Zhang J."/>
            <person name="Xu J."/>
            <person name="Zhou Y."/>
            <person name="Yu Y."/>
            <person name="Zhang B."/>
            <person name="Zhuang S."/>
            <person name="Wei H."/>
            <person name="Liu B."/>
            <person name="Lei M."/>
            <person name="Yu H."/>
            <person name="Li Y."/>
            <person name="Xu H."/>
            <person name="Wei S."/>
            <person name="He X."/>
            <person name="Fang L."/>
            <person name="Zhang Z."/>
            <person name="Zhang Y."/>
            <person name="Huang X."/>
            <person name="Su Z."/>
            <person name="Tong W."/>
            <person name="Li J."/>
            <person name="Tong Z."/>
            <person name="Li S."/>
            <person name="Ye J."/>
            <person name="Wang L."/>
            <person name="Fang L."/>
            <person name="Lei T."/>
            <person name="Chen C."/>
            <person name="Chen H."/>
            <person name="Xu Z."/>
            <person name="Li H."/>
            <person name="Huang H."/>
            <person name="Zhang F."/>
            <person name="Xu H."/>
            <person name="Li N."/>
            <person name="Zhao C."/>
            <person name="Li S."/>
            <person name="Dong L."/>
            <person name="Huang Y."/>
            <person name="Li L."/>
            <person name="Xi Y."/>
            <person name="Qi Q."/>
            <person name="Li W."/>
            <person name="Zhang B."/>
            <person name="Hu W."/>
            <person name="Zhang Y."/>
            <person name="Tian X."/>
            <person name="Jiao Y."/>
            <person name="Liang X."/>
            <person name="Jin J."/>
            <person name="Gao L."/>
            <person name="Zheng W."/>
            <person name="Hao B."/>
            <person name="Liu S."/>
            <person name="Wang W."/>
            <person name="Yuan L."/>
            <person name="Cao M."/>
            <person name="McDermott J."/>
            <person name="Samudrala R."/>
            <person name="Wang J."/>
            <person name="Wong G.K."/>
            <person name="Yang H."/>
        </authorList>
    </citation>
    <scope>NUCLEOTIDE SEQUENCE [LARGE SCALE GENOMIC DNA]</scope>
    <source>
        <strain evidence="2">cv. 93-11</strain>
    </source>
</reference>
<dbReference type="AlphaFoldDB" id="A2Z842"/>
<dbReference type="Gramene" id="BGIOSGA033072-TA">
    <property type="protein sequence ID" value="BGIOSGA033072-PA"/>
    <property type="gene ID" value="BGIOSGA033072"/>
</dbReference>
<accession>A2Z842</accession>
<proteinExistence type="predicted"/>
<evidence type="ECO:0000313" key="2">
    <source>
        <dbReference type="Proteomes" id="UP000007015"/>
    </source>
</evidence>